<organism evidence="6 7">
    <name type="scientific">Mycobacterium phage SWU1</name>
    <dbReference type="NCBI Taxonomy" id="1175504"/>
    <lineage>
        <taxon>Viruses</taxon>
        <taxon>Duplodnaviria</taxon>
        <taxon>Heunggongvirae</taxon>
        <taxon>Uroviricota</taxon>
        <taxon>Caudoviricetes</taxon>
        <taxon>Fromanvirus</taxon>
        <taxon>Fromanvirus SWU1</taxon>
    </lineage>
</organism>
<sequence>MNDSPIARAILRYHPDWEPPPDHHEWNKCLCPFHGDETPSAAVSYDLQGYNCMACGVRGDVISIIRHEEEVTFAEAKRIAENLSVGGNVPVQRKPARKPSRRVFGESRAGRPSGTKPVRSGIRGRPTPWT</sequence>
<dbReference type="PANTHER" id="PTHR30313:SF2">
    <property type="entry name" value="DNA PRIMASE"/>
    <property type="match status" value="1"/>
</dbReference>
<keyword evidence="3" id="KW-0862">Zinc</keyword>
<dbReference type="InterPro" id="IPR050219">
    <property type="entry name" value="DnaG_primase"/>
</dbReference>
<dbReference type="Pfam" id="PF01807">
    <property type="entry name" value="Zn_ribbon_DnaG"/>
    <property type="match status" value="1"/>
</dbReference>
<evidence type="ECO:0000313" key="6">
    <source>
        <dbReference type="EMBL" id="AFI24969.1"/>
    </source>
</evidence>
<evidence type="ECO:0000313" key="7">
    <source>
        <dbReference type="Proteomes" id="UP000002876"/>
    </source>
</evidence>
<protein>
    <recommendedName>
        <fullName evidence="5">Zinc finger CHC2-type domain-containing protein</fullName>
    </recommendedName>
</protein>
<keyword evidence="7" id="KW-1185">Reference proteome</keyword>
<dbReference type="PANTHER" id="PTHR30313">
    <property type="entry name" value="DNA PRIMASE"/>
    <property type="match status" value="1"/>
</dbReference>
<keyword evidence="1" id="KW-0479">Metal-binding</keyword>
<proteinExistence type="predicted"/>
<feature type="domain" description="Zinc finger CHC2-type" evidence="5">
    <location>
        <begin position="27"/>
        <end position="81"/>
    </location>
</feature>
<dbReference type="KEGG" id="vg:12978811"/>
<evidence type="ECO:0000256" key="2">
    <source>
        <dbReference type="ARBA" id="ARBA00022771"/>
    </source>
</evidence>
<feature type="region of interest" description="Disordered" evidence="4">
    <location>
        <begin position="85"/>
        <end position="130"/>
    </location>
</feature>
<dbReference type="Proteomes" id="UP000002876">
    <property type="component" value="Segment"/>
</dbReference>
<name>I1V1J1_9CAUD</name>
<dbReference type="GO" id="GO:0008270">
    <property type="term" value="F:zinc ion binding"/>
    <property type="evidence" value="ECO:0007669"/>
    <property type="project" value="UniProtKB-KW"/>
</dbReference>
<keyword evidence="2" id="KW-0863">Zinc-finger</keyword>
<dbReference type="GO" id="GO:0003899">
    <property type="term" value="F:DNA-directed RNA polymerase activity"/>
    <property type="evidence" value="ECO:0007669"/>
    <property type="project" value="InterPro"/>
</dbReference>
<dbReference type="RefSeq" id="YP_006382979.1">
    <property type="nucleotide sequence ID" value="NC_017973.1"/>
</dbReference>
<dbReference type="SMART" id="SM00400">
    <property type="entry name" value="ZnF_CHCC"/>
    <property type="match status" value="1"/>
</dbReference>
<dbReference type="InterPro" id="IPR002694">
    <property type="entry name" value="Znf_CHC2"/>
</dbReference>
<dbReference type="OrthoDB" id="20134at10239"/>
<accession>I1V1J1</accession>
<dbReference type="GO" id="GO:0003677">
    <property type="term" value="F:DNA binding"/>
    <property type="evidence" value="ECO:0007669"/>
    <property type="project" value="InterPro"/>
</dbReference>
<evidence type="ECO:0000256" key="4">
    <source>
        <dbReference type="SAM" id="MobiDB-lite"/>
    </source>
</evidence>
<evidence type="ECO:0000259" key="5">
    <source>
        <dbReference type="SMART" id="SM00400"/>
    </source>
</evidence>
<dbReference type="SMR" id="I1V1J1"/>
<dbReference type="SUPFAM" id="SSF57783">
    <property type="entry name" value="Zinc beta-ribbon"/>
    <property type="match status" value="1"/>
</dbReference>
<dbReference type="GO" id="GO:0006269">
    <property type="term" value="P:DNA replication, synthesis of primer"/>
    <property type="evidence" value="ECO:0007669"/>
    <property type="project" value="TreeGrafter"/>
</dbReference>
<dbReference type="InterPro" id="IPR036977">
    <property type="entry name" value="DNA_primase_Znf_CHC2"/>
</dbReference>
<dbReference type="EMBL" id="JF946695">
    <property type="protein sequence ID" value="AFI24969.1"/>
    <property type="molecule type" value="Genomic_DNA"/>
</dbReference>
<dbReference type="Gene3D" id="3.90.580.10">
    <property type="entry name" value="Zinc finger, CHC2-type domain"/>
    <property type="match status" value="1"/>
</dbReference>
<reference evidence="6 7" key="1">
    <citation type="journal article" date="2012" name="J. Virol.">
        <title>Biology of a Novel Mycobacteriophage, SWU1, Isolated from Chinese Soil as Revealed by Genomic Characteristics.</title>
        <authorList>
            <person name="Fan X."/>
            <person name="Teng T."/>
            <person name="Wang H."/>
            <person name="Xie J."/>
        </authorList>
    </citation>
    <scope>NUCLEOTIDE SEQUENCE [LARGE SCALE GENOMIC DNA]</scope>
</reference>
<evidence type="ECO:0000256" key="1">
    <source>
        <dbReference type="ARBA" id="ARBA00022723"/>
    </source>
</evidence>
<evidence type="ECO:0000256" key="3">
    <source>
        <dbReference type="ARBA" id="ARBA00022833"/>
    </source>
</evidence>
<dbReference type="GeneID" id="12978811"/>